<organism evidence="1 2">
    <name type="scientific">Dysgonomonas macrotermitis</name>
    <dbReference type="NCBI Taxonomy" id="1346286"/>
    <lineage>
        <taxon>Bacteria</taxon>
        <taxon>Pseudomonadati</taxon>
        <taxon>Bacteroidota</taxon>
        <taxon>Bacteroidia</taxon>
        <taxon>Bacteroidales</taxon>
        <taxon>Dysgonomonadaceae</taxon>
        <taxon>Dysgonomonas</taxon>
    </lineage>
</organism>
<reference evidence="2" key="1">
    <citation type="submission" date="2016-11" db="EMBL/GenBank/DDBJ databases">
        <authorList>
            <person name="Varghese N."/>
            <person name="Submissions S."/>
        </authorList>
    </citation>
    <scope>NUCLEOTIDE SEQUENCE [LARGE SCALE GENOMIC DNA]</scope>
    <source>
        <strain evidence="2">DSM 27370</strain>
    </source>
</reference>
<dbReference type="Proteomes" id="UP000184480">
    <property type="component" value="Unassembled WGS sequence"/>
</dbReference>
<evidence type="ECO:0000313" key="2">
    <source>
        <dbReference type="Proteomes" id="UP000184480"/>
    </source>
</evidence>
<gene>
    <name evidence="1" type="ORF">SAMN05444362_113116</name>
</gene>
<proteinExistence type="predicted"/>
<accession>A0A1M5GAW4</accession>
<name>A0A1M5GAW4_9BACT</name>
<sequence length="56" mass="6570">MQKDYFLCIENQHFFRTGMANTVTFENFDVNLFFDNTDSSLCALNNLAYIILSNHK</sequence>
<dbReference type="EMBL" id="FQUC01000013">
    <property type="protein sequence ID" value="SHG00897.1"/>
    <property type="molecule type" value="Genomic_DNA"/>
</dbReference>
<protein>
    <submittedName>
        <fullName evidence="1">Uncharacterized protein</fullName>
    </submittedName>
</protein>
<evidence type="ECO:0000313" key="1">
    <source>
        <dbReference type="EMBL" id="SHG00897.1"/>
    </source>
</evidence>
<keyword evidence="2" id="KW-1185">Reference proteome</keyword>
<dbReference type="AlphaFoldDB" id="A0A1M5GAW4"/>